<dbReference type="Pfam" id="PF11127">
    <property type="entry name" value="YgaP-like_TM"/>
    <property type="match status" value="1"/>
</dbReference>
<keyword evidence="1" id="KW-1133">Transmembrane helix</keyword>
<evidence type="ECO:0000313" key="4">
    <source>
        <dbReference type="Proteomes" id="UP001139410"/>
    </source>
</evidence>
<gene>
    <name evidence="3" type="ORF">LVY65_00200</name>
</gene>
<name>A0A9X1QGZ9_9SPHN</name>
<accession>A0A9X1QGZ9</accession>
<keyword evidence="1" id="KW-0472">Membrane</keyword>
<evidence type="ECO:0000256" key="1">
    <source>
        <dbReference type="SAM" id="Phobius"/>
    </source>
</evidence>
<sequence length="91" mass="9833">MLKNVGNIDRVARMLAACFLFFLAIAPGVVLSATPSVDYWLTILLYVAGGYLLLSAVLGTCLVYRMLDIDSHVHGGTYYSGEDPYDGRGGN</sequence>
<keyword evidence="4" id="KW-1185">Reference proteome</keyword>
<protein>
    <submittedName>
        <fullName evidence="3">DUF2892 domain-containing protein</fullName>
    </submittedName>
</protein>
<evidence type="ECO:0000313" key="3">
    <source>
        <dbReference type="EMBL" id="MCF2513493.1"/>
    </source>
</evidence>
<dbReference type="EMBL" id="JAKFGM010000001">
    <property type="protein sequence ID" value="MCF2513493.1"/>
    <property type="molecule type" value="Genomic_DNA"/>
</dbReference>
<feature type="transmembrane region" description="Helical" evidence="1">
    <location>
        <begin position="42"/>
        <end position="64"/>
    </location>
</feature>
<organism evidence="3 4">
    <name type="scientific">Sphingomonas cremea</name>
    <dbReference type="NCBI Taxonomy" id="2904799"/>
    <lineage>
        <taxon>Bacteria</taxon>
        <taxon>Pseudomonadati</taxon>
        <taxon>Pseudomonadota</taxon>
        <taxon>Alphaproteobacteria</taxon>
        <taxon>Sphingomonadales</taxon>
        <taxon>Sphingomonadaceae</taxon>
        <taxon>Sphingomonas</taxon>
    </lineage>
</organism>
<dbReference type="Proteomes" id="UP001139410">
    <property type="component" value="Unassembled WGS sequence"/>
</dbReference>
<dbReference type="InterPro" id="IPR021309">
    <property type="entry name" value="YgaP-like_TM"/>
</dbReference>
<reference evidence="3" key="1">
    <citation type="submission" date="2022-01" db="EMBL/GenBank/DDBJ databases">
        <authorList>
            <person name="Jo J.-H."/>
            <person name="Im W.-T."/>
        </authorList>
    </citation>
    <scope>NUCLEOTIDE SEQUENCE</scope>
    <source>
        <strain evidence="3">G124</strain>
    </source>
</reference>
<feature type="domain" description="Inner membrane protein YgaP-like transmembrane" evidence="2">
    <location>
        <begin position="1"/>
        <end position="71"/>
    </location>
</feature>
<dbReference type="AlphaFoldDB" id="A0A9X1QGZ9"/>
<keyword evidence="1" id="KW-0812">Transmembrane</keyword>
<dbReference type="RefSeq" id="WP_235066004.1">
    <property type="nucleotide sequence ID" value="NZ_JAKFGM010000001.1"/>
</dbReference>
<comment type="caution">
    <text evidence="3">The sequence shown here is derived from an EMBL/GenBank/DDBJ whole genome shotgun (WGS) entry which is preliminary data.</text>
</comment>
<proteinExistence type="predicted"/>
<evidence type="ECO:0000259" key="2">
    <source>
        <dbReference type="Pfam" id="PF11127"/>
    </source>
</evidence>